<organism evidence="3">
    <name type="scientific">Cacopsylla melanoneura</name>
    <dbReference type="NCBI Taxonomy" id="428564"/>
    <lineage>
        <taxon>Eukaryota</taxon>
        <taxon>Metazoa</taxon>
        <taxon>Ecdysozoa</taxon>
        <taxon>Arthropoda</taxon>
        <taxon>Hexapoda</taxon>
        <taxon>Insecta</taxon>
        <taxon>Pterygota</taxon>
        <taxon>Neoptera</taxon>
        <taxon>Paraneoptera</taxon>
        <taxon>Hemiptera</taxon>
        <taxon>Sternorrhyncha</taxon>
        <taxon>Psylloidea</taxon>
        <taxon>Psyllidae</taxon>
        <taxon>Psyllinae</taxon>
        <taxon>Cacopsylla</taxon>
    </lineage>
</organism>
<feature type="region of interest" description="Disordered" evidence="1">
    <location>
        <begin position="785"/>
        <end position="807"/>
    </location>
</feature>
<feature type="region of interest" description="Disordered" evidence="1">
    <location>
        <begin position="461"/>
        <end position="498"/>
    </location>
</feature>
<feature type="compositionally biased region" description="Basic and acidic residues" evidence="1">
    <location>
        <begin position="600"/>
        <end position="610"/>
    </location>
</feature>
<keyword evidence="2" id="KW-0472">Membrane</keyword>
<feature type="compositionally biased region" description="Polar residues" evidence="1">
    <location>
        <begin position="832"/>
        <end position="852"/>
    </location>
</feature>
<reference evidence="3" key="1">
    <citation type="submission" date="2021-05" db="EMBL/GenBank/DDBJ databases">
        <authorList>
            <person name="Alioto T."/>
            <person name="Alioto T."/>
            <person name="Gomez Garrido J."/>
        </authorList>
    </citation>
    <scope>NUCLEOTIDE SEQUENCE</scope>
</reference>
<feature type="compositionally biased region" description="Basic and acidic residues" evidence="1">
    <location>
        <begin position="473"/>
        <end position="493"/>
    </location>
</feature>
<feature type="compositionally biased region" description="Basic residues" evidence="1">
    <location>
        <begin position="586"/>
        <end position="599"/>
    </location>
</feature>
<accession>A0A8D8UEA8</accession>
<feature type="region of interest" description="Disordered" evidence="1">
    <location>
        <begin position="1"/>
        <end position="40"/>
    </location>
</feature>
<evidence type="ECO:0000256" key="1">
    <source>
        <dbReference type="SAM" id="MobiDB-lite"/>
    </source>
</evidence>
<keyword evidence="2" id="KW-0812">Transmembrane</keyword>
<feature type="compositionally biased region" description="Polar residues" evidence="1">
    <location>
        <begin position="911"/>
        <end position="932"/>
    </location>
</feature>
<dbReference type="PANTHER" id="PTHR37002">
    <property type="entry name" value="AGAP007005-PA"/>
    <property type="match status" value="1"/>
</dbReference>
<dbReference type="PANTHER" id="PTHR37002:SF10">
    <property type="entry name" value="TRANSGLUTAMINASE-LIKE DOMAIN-CONTAINING PROTEIN"/>
    <property type="match status" value="1"/>
</dbReference>
<feature type="compositionally biased region" description="Polar residues" evidence="1">
    <location>
        <begin position="461"/>
        <end position="472"/>
    </location>
</feature>
<feature type="compositionally biased region" description="Basic and acidic residues" evidence="1">
    <location>
        <begin position="529"/>
        <end position="540"/>
    </location>
</feature>
<feature type="region of interest" description="Disordered" evidence="1">
    <location>
        <begin position="746"/>
        <end position="772"/>
    </location>
</feature>
<feature type="transmembrane region" description="Helical" evidence="2">
    <location>
        <begin position="1184"/>
        <end position="1203"/>
    </location>
</feature>
<protein>
    <submittedName>
        <fullName evidence="3">Uncharacterized protein</fullName>
    </submittedName>
</protein>
<keyword evidence="2" id="KW-1133">Transmembrane helix</keyword>
<feature type="region of interest" description="Disordered" evidence="1">
    <location>
        <begin position="573"/>
        <end position="610"/>
    </location>
</feature>
<sequence>MNDNRTVKRTKSSRTKELEENDDDEDDSERRKATDTWPEVNGNIVHDTYQTKNKHYPEMNSTSRIDNFKYGSRSEGHSPYETARTSTNAQYEMSLLNGKLSMNSGKRHGRKNKEEHCNTDDNSSCCGERIQNENACPSECEYCTNSIANNVKNSYWHCLEVEQYSNKHNTWSPCNSGSNNVNRMQVVDDSVLCEKSDCIYLPFENVTKEKSCFRKNCSCNQKYLIKNLKSKEKMTKKNEILLSPSGLSNEDYSACNCNVPNCCENNAKQSDIYFRTQSHQSSYQLNDDGACGSKEKRKSNHFKEKVNQVLPNLMASVVHNQNQIENQNEEISRGNSSYQLCSENIVHGNSCENCSECNNSTCSPNSNVNKNHGVTNSLIPIDSLVPNNNVPLQNRNHDLCPDPNIFPTHSGYAEKSEGSQNDVKCTEEQFLNIKIKLSSDNNQKQEGSSCTSTYITESASDECSNKSATIESNLERESPKDVENAPENDEKRPQTNSEILEVNKLLVENMPTSSKYLTSPLRNPRKKTNREQRPKSIPERKAKRQFYTPYEEALSSLLWQPYDCRNSGLATMEVSDMSDSDDQTRRNVHRSRRKSGPRVSKHDRADHRPAETNNLASYVFDIPPEYALMEGFQSFDYSQFISECDSSLLCRNCKINLFVEDNDEFRGKYFCFNCKELKRFLNENNTMTDSELMTQFKNEKLRASLDGACGLSHYPISVPSASSSILPNPLVPNFYLKGQVRTKHHSKCKSNSNELGKRPKQNQDNDTCSSTLSSSYSSSSSLSSLELAPLGAPPSTELELESGGSGTALAQSSAVPCRVNVCQVESRELHSDTSVSTQNKKLKSPRSNNNVDSKMLVNISNSNHNLSLSQSNLLSSSSNNLISVVTSNPCDNSSENLVNIVSCYRAVPVTTSSGGEPNQNTHHVPTSDNQTPNSTYTNTSSNLIQSNGVGSGSSHLKNVNRCVSSVSVSANVNGLPPPPQGVGVAKPLPTTSRTFISTEAQTDEIILNRDQRRRERRERRQQRRLAQQLQQWPSVPPQDRIPDILHSHVPPPYSTLPLGVLPCSTSLPPSLSSPPSLIHPSLPNLPPSSHCGSPLHNPPSHTSGVTSFAGIRFPFTIVPSGRRRSRLSRRGSGYTPEEEPKTCCGVSMTIRWFICIILVIGFLCVVIGCVLGTMNTGYRQHVSVSLLMIGVGIILVTVSGLAWRLSVYRDESTPTWRMLLGLSGNHSNTGEEGSGEPNRRFVPRLPPSYGRPHHPYAAMMYPEFQFRPPPPSYQASMQEYRLRLLLLDRQTTPPTTVSPPPTYRSHSGSLLRAPLSGCQTLPRPPYPPPPPPPHPPPPPPPRFFFFFFFSKKNFFFFCFFLKKKPAYEIQVCPGVQTCALPILYILHDLSSDRRETGWFLSFFSLHLLGTKDLK</sequence>
<feature type="compositionally biased region" description="Basic residues" evidence="1">
    <location>
        <begin position="1014"/>
        <end position="1023"/>
    </location>
</feature>
<evidence type="ECO:0000256" key="2">
    <source>
        <dbReference type="SAM" id="Phobius"/>
    </source>
</evidence>
<feature type="region of interest" description="Disordered" evidence="1">
    <location>
        <begin position="828"/>
        <end position="852"/>
    </location>
</feature>
<dbReference type="EMBL" id="HBUF01340497">
    <property type="protein sequence ID" value="CAG6702423.1"/>
    <property type="molecule type" value="Transcribed_RNA"/>
</dbReference>
<feature type="region of interest" description="Disordered" evidence="1">
    <location>
        <begin position="911"/>
        <end position="937"/>
    </location>
</feature>
<proteinExistence type="predicted"/>
<dbReference type="EMBL" id="HBUF01340499">
    <property type="protein sequence ID" value="CAG6702431.1"/>
    <property type="molecule type" value="Transcribed_RNA"/>
</dbReference>
<dbReference type="EMBL" id="HBUF01340501">
    <property type="protein sequence ID" value="CAG6702439.1"/>
    <property type="molecule type" value="Transcribed_RNA"/>
</dbReference>
<feature type="compositionally biased region" description="Polar residues" evidence="1">
    <location>
        <begin position="510"/>
        <end position="521"/>
    </location>
</feature>
<name>A0A8D8UEA8_9HEMI</name>
<dbReference type="EMBL" id="HBUF01340500">
    <property type="protein sequence ID" value="CAG6702435.1"/>
    <property type="molecule type" value="Transcribed_RNA"/>
</dbReference>
<dbReference type="EMBL" id="HBUF01340498">
    <property type="protein sequence ID" value="CAG6702427.1"/>
    <property type="molecule type" value="Transcribed_RNA"/>
</dbReference>
<dbReference type="EMBL" id="HBUF01340502">
    <property type="protein sequence ID" value="CAG6702443.1"/>
    <property type="molecule type" value="Transcribed_RNA"/>
</dbReference>
<evidence type="ECO:0000313" key="3">
    <source>
        <dbReference type="EMBL" id="CAG6702431.1"/>
    </source>
</evidence>
<feature type="region of interest" description="Disordered" evidence="1">
    <location>
        <begin position="510"/>
        <end position="544"/>
    </location>
</feature>
<feature type="region of interest" description="Disordered" evidence="1">
    <location>
        <begin position="1009"/>
        <end position="1047"/>
    </location>
</feature>
<feature type="transmembrane region" description="Helical" evidence="2">
    <location>
        <begin position="1150"/>
        <end position="1172"/>
    </location>
</feature>
<feature type="region of interest" description="Disordered" evidence="1">
    <location>
        <begin position="57"/>
        <end position="84"/>
    </location>
</feature>